<evidence type="ECO:0000313" key="2">
    <source>
        <dbReference type="Proteomes" id="UP000492820"/>
    </source>
</evidence>
<accession>A0A068X0F4</accession>
<evidence type="ECO:0000313" key="3">
    <source>
        <dbReference type="WBParaSite" id="EgrG_000088900"/>
    </source>
</evidence>
<evidence type="ECO:0000313" key="1">
    <source>
        <dbReference type="EMBL" id="CDS23388.1"/>
    </source>
</evidence>
<reference evidence="1" key="2">
    <citation type="submission" date="2014-06" db="EMBL/GenBank/DDBJ databases">
        <authorList>
            <person name="Aslett M."/>
        </authorList>
    </citation>
    <scope>NUCLEOTIDE SEQUENCE</scope>
</reference>
<dbReference type="WBParaSite" id="EgrG_000088900">
    <property type="protein sequence ID" value="EgrG_000088900"/>
    <property type="gene ID" value="EgrG_000088900"/>
</dbReference>
<proteinExistence type="predicted"/>
<dbReference type="EMBL" id="LK028590">
    <property type="protein sequence ID" value="CDS23388.1"/>
    <property type="molecule type" value="Genomic_DNA"/>
</dbReference>
<name>A0A068X0F4_ECHGR</name>
<reference evidence="3" key="3">
    <citation type="submission" date="2020-10" db="UniProtKB">
        <authorList>
            <consortium name="WormBaseParasite"/>
        </authorList>
    </citation>
    <scope>IDENTIFICATION</scope>
</reference>
<protein>
    <submittedName>
        <fullName evidence="3">Transposase</fullName>
    </submittedName>
</protein>
<dbReference type="AlphaFoldDB" id="A0A068X0F4"/>
<dbReference type="Proteomes" id="UP000492820">
    <property type="component" value="Unassembled WGS sequence"/>
</dbReference>
<organism evidence="1">
    <name type="scientific">Echinococcus granulosus</name>
    <name type="common">Hydatid tapeworm</name>
    <dbReference type="NCBI Taxonomy" id="6210"/>
    <lineage>
        <taxon>Eukaryota</taxon>
        <taxon>Metazoa</taxon>
        <taxon>Spiralia</taxon>
        <taxon>Lophotrochozoa</taxon>
        <taxon>Platyhelminthes</taxon>
        <taxon>Cestoda</taxon>
        <taxon>Eucestoda</taxon>
        <taxon>Cyclophyllidea</taxon>
        <taxon>Taeniidae</taxon>
        <taxon>Echinococcus</taxon>
        <taxon>Echinococcus granulosus group</taxon>
    </lineage>
</organism>
<reference evidence="1 2" key="1">
    <citation type="journal article" date="2013" name="Nature">
        <title>The genomes of four tapeworm species reveal adaptations to parasitism.</title>
        <authorList>
            <person name="Tsai I.J."/>
            <person name="Zarowiecki M."/>
            <person name="Holroyd N."/>
            <person name="Garciarrubio A."/>
            <person name="Sanchez-Flores A."/>
            <person name="Brooks K.L."/>
            <person name="Tracey A."/>
            <person name="Bobes R.J."/>
            <person name="Fragoso G."/>
            <person name="Sciutto E."/>
            <person name="Aslett M."/>
            <person name="Beasley H."/>
            <person name="Bennett H.M."/>
            <person name="Cai J."/>
            <person name="Camicia F."/>
            <person name="Clark R."/>
            <person name="Cucher M."/>
            <person name="De Silva N."/>
            <person name="Day T.A."/>
            <person name="Deplazes P."/>
            <person name="Estrada K."/>
            <person name="Fernandez C."/>
            <person name="Holland P.W."/>
            <person name="Hou J."/>
            <person name="Hu S."/>
            <person name="Huckvale T."/>
            <person name="Hung S.S."/>
            <person name="Kamenetzky L."/>
            <person name="Keane J.A."/>
            <person name="Kiss F."/>
            <person name="Koziol U."/>
            <person name="Lambert O."/>
            <person name="Liu K."/>
            <person name="Luo X."/>
            <person name="Luo Y."/>
            <person name="Macchiaroli N."/>
            <person name="Nichol S."/>
            <person name="Paps J."/>
            <person name="Parkinson J."/>
            <person name="Pouchkina-Stantcheva N."/>
            <person name="Riddiford N."/>
            <person name="Rosenzvit M."/>
            <person name="Salinas G."/>
            <person name="Wasmuth J.D."/>
            <person name="Zamanian M."/>
            <person name="Zheng Y."/>
            <person name="Cai X."/>
            <person name="Soberon X."/>
            <person name="Olson P.D."/>
            <person name="Laclette J.P."/>
            <person name="Brehm K."/>
            <person name="Berriman M."/>
            <person name="Garciarrubio A."/>
            <person name="Bobes R.J."/>
            <person name="Fragoso G."/>
            <person name="Sanchez-Flores A."/>
            <person name="Estrada K."/>
            <person name="Cevallos M.A."/>
            <person name="Morett E."/>
            <person name="Gonzalez V."/>
            <person name="Portillo T."/>
            <person name="Ochoa-Leyva A."/>
            <person name="Jose M.V."/>
            <person name="Sciutto E."/>
            <person name="Landa A."/>
            <person name="Jimenez L."/>
            <person name="Valdes V."/>
            <person name="Carrero J.C."/>
            <person name="Larralde C."/>
            <person name="Morales-Montor J."/>
            <person name="Limon-Lason J."/>
            <person name="Soberon X."/>
            <person name="Laclette J.P."/>
        </authorList>
    </citation>
    <scope>NUCLEOTIDE SEQUENCE [LARGE SCALE GENOMIC DNA]</scope>
</reference>
<gene>
    <name evidence="1" type="ORF">EgrG_000088900</name>
</gene>
<sequence>MQQNVEESPYNDCRHGRSVRNNYGLTLLSSAVIRDNLCEIDKWMREKGPGVQKADIMTLLP</sequence>